<dbReference type="CTD" id="66057608"/>
<reference evidence="2" key="2">
    <citation type="submission" date="2019-04" db="EMBL/GenBank/DDBJ databases">
        <authorList>
            <person name="Howe K."/>
            <person name="Paulini M."/>
            <person name="Williams G."/>
        </authorList>
    </citation>
    <scope>NUCLEOTIDE SEQUENCE [LARGE SCALE GENOMIC DNA]</scope>
    <source>
        <strain evidence="2">FR3</strain>
    </source>
</reference>
<gene>
    <name evidence="2" type="primary">Bm11628</name>
    <name evidence="2" type="ORF">BM_BM11628</name>
</gene>
<feature type="region of interest" description="Disordered" evidence="1">
    <location>
        <begin position="123"/>
        <end position="144"/>
    </location>
</feature>
<dbReference type="KEGG" id="bmy:BM_BM11628"/>
<dbReference type="RefSeq" id="XP_042935309.1">
    <property type="nucleotide sequence ID" value="XM_043079375.1"/>
</dbReference>
<dbReference type="OrthoDB" id="5810293at2759"/>
<dbReference type="Proteomes" id="UP000006672">
    <property type="component" value="Unassembled WGS sequence"/>
</dbReference>
<proteinExistence type="predicted"/>
<reference evidence="3" key="1">
    <citation type="journal article" date="2007" name="Science">
        <title>Draft genome of the filarial nematode parasite Brugia malayi.</title>
        <authorList>
            <person name="Ghedin E."/>
            <person name="Wang S."/>
            <person name="Spiro D."/>
            <person name="Caler E."/>
            <person name="Zhao Q."/>
            <person name="Crabtree J."/>
            <person name="Allen J.E."/>
            <person name="Delcher A.L."/>
            <person name="Guiliano D.B."/>
            <person name="Miranda-Saavedra D."/>
            <person name="Angiuoli S.V."/>
            <person name="Creasy T."/>
            <person name="Amedeo P."/>
            <person name="Haas B."/>
            <person name="El-Sayed N.M."/>
            <person name="Wortman J.R."/>
            <person name="Feldblyum T."/>
            <person name="Tallon L."/>
            <person name="Schatz M."/>
            <person name="Shumway M."/>
            <person name="Koo H."/>
            <person name="Salzberg S.L."/>
            <person name="Schobel S."/>
            <person name="Pertea M."/>
            <person name="Pop M."/>
            <person name="White O."/>
            <person name="Barton G.J."/>
            <person name="Carlow C.K."/>
            <person name="Crawford M.J."/>
            <person name="Daub J."/>
            <person name="Dimmic M.W."/>
            <person name="Estes C.F."/>
            <person name="Foster J.M."/>
            <person name="Ganatra M."/>
            <person name="Gregory W.F."/>
            <person name="Johnson N.M."/>
            <person name="Jin J."/>
            <person name="Komuniecki R."/>
            <person name="Korf I."/>
            <person name="Kumar S."/>
            <person name="Laney S."/>
            <person name="Li B.W."/>
            <person name="Li W."/>
            <person name="Lindblom T.H."/>
            <person name="Lustigman S."/>
            <person name="Ma D."/>
            <person name="Maina C.V."/>
            <person name="Martin D.M."/>
            <person name="McCarter J.P."/>
            <person name="McReynolds L."/>
            <person name="Mitreva M."/>
            <person name="Nutman T.B."/>
            <person name="Parkinson J."/>
            <person name="Peregrin-Alvarez J.M."/>
            <person name="Poole C."/>
            <person name="Ren Q."/>
            <person name="Saunders L."/>
            <person name="Sluder A.E."/>
            <person name="Smith K."/>
            <person name="Stanke M."/>
            <person name="Unnasch T.R."/>
            <person name="Ware J."/>
            <person name="Wei A.D."/>
            <person name="Weil G."/>
            <person name="Williams D.J."/>
            <person name="Zhang Y."/>
            <person name="Williams S.A."/>
            <person name="Fraser-Liggett C."/>
            <person name="Slatko B."/>
            <person name="Blaxter M.L."/>
            <person name="Scott A.L."/>
        </authorList>
    </citation>
    <scope>NUCLEOTIDE SEQUENCE</scope>
    <source>
        <strain evidence="3">FR3</strain>
    </source>
</reference>
<feature type="compositionally biased region" description="Polar residues" evidence="1">
    <location>
        <begin position="229"/>
        <end position="242"/>
    </location>
</feature>
<reference evidence="4" key="3">
    <citation type="submission" date="2022-04" db="UniProtKB">
        <authorList>
            <consortium name="WormBaseParasite"/>
        </authorList>
    </citation>
    <scope>IDENTIFICATION</scope>
</reference>
<name>A0A4E9FDF8_BRUMA</name>
<accession>A0A8L7SN64</accession>
<protein>
    <submittedName>
        <fullName evidence="2 4">Uncharacterized protein</fullName>
    </submittedName>
</protein>
<accession>A0A4E9FDF8</accession>
<feature type="compositionally biased region" description="Polar residues" evidence="1">
    <location>
        <begin position="134"/>
        <end position="144"/>
    </location>
</feature>
<evidence type="ECO:0000313" key="4">
    <source>
        <dbReference type="WBParaSite" id="Bm11628.1"/>
    </source>
</evidence>
<sequence length="256" mass="29150">MKGDKDDYEENYDNYSGADILLSLSVELSHELQSYLTINCNKLQTDEDGNPICMLCDEKLASEHNWIEHIELEKSKLIKNIANLKDYKASTDNLLQSPISEQCRRKREYELLRIRSNQQKRLGLKNRGYRDDSSSQLNHPTNSNVTYPMIMSQTVIDGNVKKDECEESREISGNSNFCRFCERHHEYLIISSSFDHPRCHNCFLKLRAQTGVLPLSITSPVDCCSPSGLSDATSGKASSPHSPLSLVVEQKRSRTE</sequence>
<evidence type="ECO:0000313" key="2">
    <source>
        <dbReference type="EMBL" id="VIO94931.1"/>
    </source>
</evidence>
<evidence type="ECO:0000313" key="3">
    <source>
        <dbReference type="Proteomes" id="UP000006672"/>
    </source>
</evidence>
<dbReference type="AlphaFoldDB" id="A0A4E9FDF8"/>
<feature type="region of interest" description="Disordered" evidence="1">
    <location>
        <begin position="229"/>
        <end position="256"/>
    </location>
</feature>
<evidence type="ECO:0000256" key="1">
    <source>
        <dbReference type="SAM" id="MobiDB-lite"/>
    </source>
</evidence>
<organism evidence="2">
    <name type="scientific">Brugia malayi</name>
    <name type="common">Filarial nematode worm</name>
    <dbReference type="NCBI Taxonomy" id="6279"/>
    <lineage>
        <taxon>Eukaryota</taxon>
        <taxon>Metazoa</taxon>
        <taxon>Ecdysozoa</taxon>
        <taxon>Nematoda</taxon>
        <taxon>Chromadorea</taxon>
        <taxon>Rhabditida</taxon>
        <taxon>Spirurina</taxon>
        <taxon>Spiruromorpha</taxon>
        <taxon>Filarioidea</taxon>
        <taxon>Onchocercidae</taxon>
        <taxon>Brugia</taxon>
    </lineage>
</organism>
<dbReference type="GeneID" id="66057608"/>
<keyword evidence="3" id="KW-1185">Reference proteome</keyword>
<dbReference type="WBParaSite" id="Bm11628.1">
    <property type="protein sequence ID" value="Bm11628.1"/>
    <property type="gene ID" value="WBGene00231889"/>
</dbReference>
<dbReference type="EMBL" id="CAAKNF010000193">
    <property type="protein sequence ID" value="VIO94931.1"/>
    <property type="molecule type" value="Genomic_DNA"/>
</dbReference>